<dbReference type="EMBL" id="JACHBS010000001">
    <property type="protein sequence ID" value="MBB5616933.1"/>
    <property type="molecule type" value="Genomic_DNA"/>
</dbReference>
<comment type="caution">
    <text evidence="3">The sequence shown here is derived from an EMBL/GenBank/DDBJ whole genome shotgun (WGS) entry which is preliminary data.</text>
</comment>
<evidence type="ECO:0000313" key="4">
    <source>
        <dbReference type="Proteomes" id="UP000552883"/>
    </source>
</evidence>
<proteinExistence type="predicted"/>
<reference evidence="3 4" key="1">
    <citation type="submission" date="2020-08" db="EMBL/GenBank/DDBJ databases">
        <title>Sequencing the genomes of 1000 actinobacteria strains.</title>
        <authorList>
            <person name="Klenk H.-P."/>
        </authorList>
    </citation>
    <scope>NUCLEOTIDE SEQUENCE [LARGE SCALE GENOMIC DNA]</scope>
    <source>
        <strain evidence="3 4">DSM 23889</strain>
    </source>
</reference>
<sequence>MSEHPENEAEPTPASTPDPAQRQAARAALLAIGITFFGIGVVFTAVTPDNLALGITFLLVGTVLFWAGGMPKPPASGRGDRMVPPGDGEQGA</sequence>
<name>A0A840X362_9MICO</name>
<protein>
    <submittedName>
        <fullName evidence="3">Uncharacterized protein</fullName>
    </submittedName>
</protein>
<dbReference type="RefSeq" id="WP_153980921.1">
    <property type="nucleotide sequence ID" value="NZ_BAAANZ010000022.1"/>
</dbReference>
<feature type="transmembrane region" description="Helical" evidence="2">
    <location>
        <begin position="27"/>
        <end position="45"/>
    </location>
</feature>
<gene>
    <name evidence="3" type="ORF">BJ959_000429</name>
</gene>
<keyword evidence="2" id="KW-0812">Transmembrane</keyword>
<keyword evidence="4" id="KW-1185">Reference proteome</keyword>
<keyword evidence="2" id="KW-0472">Membrane</keyword>
<evidence type="ECO:0000256" key="1">
    <source>
        <dbReference type="SAM" id="MobiDB-lite"/>
    </source>
</evidence>
<dbReference type="OrthoDB" id="9942420at2"/>
<dbReference type="AlphaFoldDB" id="A0A840X362"/>
<evidence type="ECO:0000256" key="2">
    <source>
        <dbReference type="SAM" id="Phobius"/>
    </source>
</evidence>
<feature type="transmembrane region" description="Helical" evidence="2">
    <location>
        <begin position="51"/>
        <end position="68"/>
    </location>
</feature>
<organism evidence="3 4">
    <name type="scientific">Microcella frigidaquae</name>
    <dbReference type="NCBI Taxonomy" id="424758"/>
    <lineage>
        <taxon>Bacteria</taxon>
        <taxon>Bacillati</taxon>
        <taxon>Actinomycetota</taxon>
        <taxon>Actinomycetes</taxon>
        <taxon>Micrococcales</taxon>
        <taxon>Microbacteriaceae</taxon>
        <taxon>Microcella</taxon>
    </lineage>
</organism>
<accession>A0A840X362</accession>
<evidence type="ECO:0000313" key="3">
    <source>
        <dbReference type="EMBL" id="MBB5616933.1"/>
    </source>
</evidence>
<dbReference type="Proteomes" id="UP000552883">
    <property type="component" value="Unassembled WGS sequence"/>
</dbReference>
<feature type="region of interest" description="Disordered" evidence="1">
    <location>
        <begin position="1"/>
        <end position="22"/>
    </location>
</feature>
<keyword evidence="2" id="KW-1133">Transmembrane helix</keyword>
<feature type="region of interest" description="Disordered" evidence="1">
    <location>
        <begin position="70"/>
        <end position="92"/>
    </location>
</feature>